<evidence type="ECO:0000313" key="3">
    <source>
        <dbReference type="Proteomes" id="UP000019140"/>
    </source>
</evidence>
<dbReference type="HOGENOM" id="CLU_060272_2_2_7"/>
<evidence type="ECO:0000313" key="2">
    <source>
        <dbReference type="EMBL" id="ETX08665.1"/>
    </source>
</evidence>
<sequence length="282" mass="32083">MAFQVMSGFMSIVLLTSLFAMASCTNESELAETVAAETPGVPGRPSTTEAPPVYSYRVVRSYPHDRQAFTQGLVYEMGELYEGTGLRGQSSLRRVELETGAVRQEHRLPRQYFGEGITIFGNRIIQLTWQSRIGFVYDKASFQLVQQFRYPTEGWGITHDGSRLIMSDGTANLYFLEPETFTEIDRIEVHDDRGPVVRLNELEYVRGDVYANVWQTDRIARIDLLTGRVAAWLDLTGLLPEADRQSRVDVLNGIAYDAEEDRLFVTGKWWPKLFEIRIVAPE</sequence>
<feature type="signal peptide" evidence="1">
    <location>
        <begin position="1"/>
        <end position="22"/>
    </location>
</feature>
<dbReference type="PANTHER" id="PTHR31270">
    <property type="entry name" value="GLUTAMINYL-PEPTIDE CYCLOTRANSFERASE"/>
    <property type="match status" value="1"/>
</dbReference>
<dbReference type="PATRIC" id="fig|1429439.4.peg.686"/>
<comment type="caution">
    <text evidence="2">The sequence shown here is derived from an EMBL/GenBank/DDBJ whole genome shotgun (WGS) entry which is preliminary data.</text>
</comment>
<organism evidence="2 3">
    <name type="scientific">Candidatus Entotheonella gemina</name>
    <dbReference type="NCBI Taxonomy" id="1429439"/>
    <lineage>
        <taxon>Bacteria</taxon>
        <taxon>Pseudomonadati</taxon>
        <taxon>Nitrospinota/Tectimicrobiota group</taxon>
        <taxon>Candidatus Tectimicrobiota</taxon>
        <taxon>Candidatus Entotheonellia</taxon>
        <taxon>Candidatus Entotheonellales</taxon>
        <taxon>Candidatus Entotheonellaceae</taxon>
        <taxon>Candidatus Entotheonella</taxon>
    </lineage>
</organism>
<dbReference type="GO" id="GO:0016603">
    <property type="term" value="F:glutaminyl-peptide cyclotransferase activity"/>
    <property type="evidence" value="ECO:0007669"/>
    <property type="project" value="InterPro"/>
</dbReference>
<dbReference type="InterPro" id="IPR011044">
    <property type="entry name" value="Quino_amine_DH_bsu"/>
</dbReference>
<feature type="chain" id="PRO_5004845269" evidence="1">
    <location>
        <begin position="23"/>
        <end position="282"/>
    </location>
</feature>
<dbReference type="InterPro" id="IPR007788">
    <property type="entry name" value="QCT"/>
</dbReference>
<keyword evidence="1" id="KW-0732">Signal</keyword>
<reference evidence="2 3" key="1">
    <citation type="journal article" date="2014" name="Nature">
        <title>An environmental bacterial taxon with a large and distinct metabolic repertoire.</title>
        <authorList>
            <person name="Wilson M.C."/>
            <person name="Mori T."/>
            <person name="Ruckert C."/>
            <person name="Uria A.R."/>
            <person name="Helf M.J."/>
            <person name="Takada K."/>
            <person name="Gernert C."/>
            <person name="Steffens U.A."/>
            <person name="Heycke N."/>
            <person name="Schmitt S."/>
            <person name="Rinke C."/>
            <person name="Helfrich E.J."/>
            <person name="Brachmann A.O."/>
            <person name="Gurgui C."/>
            <person name="Wakimoto T."/>
            <person name="Kracht M."/>
            <person name="Crusemann M."/>
            <person name="Hentschel U."/>
            <person name="Abe I."/>
            <person name="Matsunaga S."/>
            <person name="Kalinowski J."/>
            <person name="Takeyama H."/>
            <person name="Piel J."/>
        </authorList>
    </citation>
    <scope>NUCLEOTIDE SEQUENCE [LARGE SCALE GENOMIC DNA]</scope>
    <source>
        <strain evidence="3">TSY2</strain>
    </source>
</reference>
<name>W4MEQ4_9BACT</name>
<protein>
    <submittedName>
        <fullName evidence="2">Glutamine cyclotransferase</fullName>
    </submittedName>
</protein>
<accession>W4MEQ4</accession>
<evidence type="ECO:0000256" key="1">
    <source>
        <dbReference type="SAM" id="SignalP"/>
    </source>
</evidence>
<dbReference type="InterPro" id="IPR015943">
    <property type="entry name" value="WD40/YVTN_repeat-like_dom_sf"/>
</dbReference>
<gene>
    <name evidence="2" type="ORF">ETSY2_04050</name>
</gene>
<dbReference type="EMBL" id="AZHX01000163">
    <property type="protein sequence ID" value="ETX08665.1"/>
    <property type="molecule type" value="Genomic_DNA"/>
</dbReference>
<dbReference type="Gene3D" id="2.130.10.10">
    <property type="entry name" value="YVTN repeat-like/Quinoprotein amine dehydrogenase"/>
    <property type="match status" value="1"/>
</dbReference>
<dbReference type="SUPFAM" id="SSF50969">
    <property type="entry name" value="YVTN repeat-like/Quinoprotein amine dehydrogenase"/>
    <property type="match status" value="1"/>
</dbReference>
<dbReference type="AlphaFoldDB" id="W4MEQ4"/>
<proteinExistence type="predicted"/>
<dbReference type="Proteomes" id="UP000019140">
    <property type="component" value="Unassembled WGS sequence"/>
</dbReference>
<dbReference type="PANTHER" id="PTHR31270:SF1">
    <property type="entry name" value="GLUTAMINYL-PEPTIDE CYCLOTRANSFERASE"/>
    <property type="match status" value="1"/>
</dbReference>
<dbReference type="Pfam" id="PF05096">
    <property type="entry name" value="Glu_cyclase_2"/>
    <property type="match status" value="1"/>
</dbReference>
<keyword evidence="3" id="KW-1185">Reference proteome</keyword>